<dbReference type="EMBL" id="KN838558">
    <property type="protein sequence ID" value="KIK05731.1"/>
    <property type="molecule type" value="Genomic_DNA"/>
</dbReference>
<name>A0A0C9XL12_9AGAR</name>
<feature type="compositionally biased region" description="Polar residues" evidence="1">
    <location>
        <begin position="75"/>
        <end position="92"/>
    </location>
</feature>
<feature type="compositionally biased region" description="Gly residues" evidence="1">
    <location>
        <begin position="271"/>
        <end position="285"/>
    </location>
</feature>
<feature type="compositionally biased region" description="Gly residues" evidence="1">
    <location>
        <begin position="294"/>
        <end position="303"/>
    </location>
</feature>
<dbReference type="HOGENOM" id="CLU_077441_0_0_1"/>
<proteinExistence type="predicted"/>
<sequence length="328" mass="34512">MRDENRRLYEQFAAERRKSEKLVNVVGRLWDVVGKGFPGSLPPFPQDILEPESPNIYITSPTSSLAPRLSMSISNPSLHSMHSPNSSPTTVDFPSHIPGHHHHPHHGHHHHHTLSRQHSFQHVSFSRDGAFSRDNSTSSTPLPSSPGEIGMDAMFDDSSEQRSSSKRQRLNSDGGGGGGMNPNGSSEQLLSSVSSPGSGPVSLNHNHNHSHSHSHSHNPGTLSIPSASLAHPAGSLSHPPTLSAKKSNSRARSDSAPLGYALPSWQQPGGLSSGIGGRPRSGSGMGPRVVLGMNGNGNGGGMTGRAQQQQGPGGTPLLSITTAGAGER</sequence>
<evidence type="ECO:0000313" key="2">
    <source>
        <dbReference type="EMBL" id="KIK05731.1"/>
    </source>
</evidence>
<evidence type="ECO:0000313" key="3">
    <source>
        <dbReference type="Proteomes" id="UP000054477"/>
    </source>
</evidence>
<feature type="region of interest" description="Disordered" evidence="1">
    <location>
        <begin position="75"/>
        <end position="328"/>
    </location>
</feature>
<feature type="compositionally biased region" description="Basic residues" evidence="1">
    <location>
        <begin position="206"/>
        <end position="216"/>
    </location>
</feature>
<gene>
    <name evidence="2" type="ORF">K443DRAFT_90935</name>
</gene>
<reference evidence="2 3" key="1">
    <citation type="submission" date="2014-04" db="EMBL/GenBank/DDBJ databases">
        <authorList>
            <consortium name="DOE Joint Genome Institute"/>
            <person name="Kuo A."/>
            <person name="Kohler A."/>
            <person name="Nagy L.G."/>
            <person name="Floudas D."/>
            <person name="Copeland A."/>
            <person name="Barry K.W."/>
            <person name="Cichocki N."/>
            <person name="Veneault-Fourrey C."/>
            <person name="LaButti K."/>
            <person name="Lindquist E.A."/>
            <person name="Lipzen A."/>
            <person name="Lundell T."/>
            <person name="Morin E."/>
            <person name="Murat C."/>
            <person name="Sun H."/>
            <person name="Tunlid A."/>
            <person name="Henrissat B."/>
            <person name="Grigoriev I.V."/>
            <person name="Hibbett D.S."/>
            <person name="Martin F."/>
            <person name="Nordberg H.P."/>
            <person name="Cantor M.N."/>
            <person name="Hua S.X."/>
        </authorList>
    </citation>
    <scope>NUCLEOTIDE SEQUENCE [LARGE SCALE GENOMIC DNA]</scope>
    <source>
        <strain evidence="2 3">LaAM-08-1</strain>
    </source>
</reference>
<dbReference type="STRING" id="1095629.A0A0C9XL12"/>
<keyword evidence="3" id="KW-1185">Reference proteome</keyword>
<feature type="compositionally biased region" description="Basic residues" evidence="1">
    <location>
        <begin position="98"/>
        <end position="115"/>
    </location>
</feature>
<dbReference type="AlphaFoldDB" id="A0A0C9XL12"/>
<dbReference type="OrthoDB" id="60033at2759"/>
<reference evidence="3" key="2">
    <citation type="submission" date="2015-01" db="EMBL/GenBank/DDBJ databases">
        <title>Evolutionary Origins and Diversification of the Mycorrhizal Mutualists.</title>
        <authorList>
            <consortium name="DOE Joint Genome Institute"/>
            <consortium name="Mycorrhizal Genomics Consortium"/>
            <person name="Kohler A."/>
            <person name="Kuo A."/>
            <person name="Nagy L.G."/>
            <person name="Floudas D."/>
            <person name="Copeland A."/>
            <person name="Barry K.W."/>
            <person name="Cichocki N."/>
            <person name="Veneault-Fourrey C."/>
            <person name="LaButti K."/>
            <person name="Lindquist E.A."/>
            <person name="Lipzen A."/>
            <person name="Lundell T."/>
            <person name="Morin E."/>
            <person name="Murat C."/>
            <person name="Riley R."/>
            <person name="Ohm R."/>
            <person name="Sun H."/>
            <person name="Tunlid A."/>
            <person name="Henrissat B."/>
            <person name="Grigoriev I.V."/>
            <person name="Hibbett D.S."/>
            <person name="Martin F."/>
        </authorList>
    </citation>
    <scope>NUCLEOTIDE SEQUENCE [LARGE SCALE GENOMIC DNA]</scope>
    <source>
        <strain evidence="3">LaAM-08-1</strain>
    </source>
</reference>
<evidence type="ECO:0000256" key="1">
    <source>
        <dbReference type="SAM" id="MobiDB-lite"/>
    </source>
</evidence>
<protein>
    <submittedName>
        <fullName evidence="2">Uncharacterized protein</fullName>
    </submittedName>
</protein>
<dbReference type="Proteomes" id="UP000054477">
    <property type="component" value="Unassembled WGS sequence"/>
</dbReference>
<feature type="compositionally biased region" description="Low complexity" evidence="1">
    <location>
        <begin position="136"/>
        <end position="146"/>
    </location>
</feature>
<feature type="compositionally biased region" description="Low complexity" evidence="1">
    <location>
        <begin position="184"/>
        <end position="205"/>
    </location>
</feature>
<organism evidence="2 3">
    <name type="scientific">Laccaria amethystina LaAM-08-1</name>
    <dbReference type="NCBI Taxonomy" id="1095629"/>
    <lineage>
        <taxon>Eukaryota</taxon>
        <taxon>Fungi</taxon>
        <taxon>Dikarya</taxon>
        <taxon>Basidiomycota</taxon>
        <taxon>Agaricomycotina</taxon>
        <taxon>Agaricomycetes</taxon>
        <taxon>Agaricomycetidae</taxon>
        <taxon>Agaricales</taxon>
        <taxon>Agaricineae</taxon>
        <taxon>Hydnangiaceae</taxon>
        <taxon>Laccaria</taxon>
    </lineage>
</organism>
<accession>A0A0C9XL12</accession>